<proteinExistence type="predicted"/>
<dbReference type="Pfam" id="PF01909">
    <property type="entry name" value="NTP_transf_2"/>
    <property type="match status" value="1"/>
</dbReference>
<sequence>MLNEFRNNKILLAYYAGSSAYGTRTETSDIDIVVVLDDLNGSMHISNEELGIEYFVFGKEDYARKMTFNHEVSAYLKLFNDDILSVEQPIVLDESFVTDYENYRSRDFNNLIADYTDTVIEYYQHFLSENALKKNMYHLYRIEKQVKTFIDTGQFQITKDESVKEKMMVFKENYQSNSMDYMKELRDILKYLKEVRKHVTD</sequence>
<evidence type="ECO:0000313" key="3">
    <source>
        <dbReference type="Proteomes" id="UP001209076"/>
    </source>
</evidence>
<dbReference type="Gene3D" id="3.30.460.10">
    <property type="entry name" value="Beta Polymerase, domain 2"/>
    <property type="match status" value="1"/>
</dbReference>
<dbReference type="SUPFAM" id="SSF81301">
    <property type="entry name" value="Nucleotidyltransferase"/>
    <property type="match status" value="2"/>
</dbReference>
<organism evidence="2 3">
    <name type="scientific">Paracholeplasma vituli</name>
    <dbReference type="NCBI Taxonomy" id="69473"/>
    <lineage>
        <taxon>Bacteria</taxon>
        <taxon>Bacillati</taxon>
        <taxon>Mycoplasmatota</taxon>
        <taxon>Mollicutes</taxon>
        <taxon>Acholeplasmatales</taxon>
        <taxon>Acholeplasmataceae</taxon>
        <taxon>Paracholeplasma</taxon>
    </lineage>
</organism>
<dbReference type="EMBL" id="JAOEGN010000003">
    <property type="protein sequence ID" value="MCU0104447.1"/>
    <property type="molecule type" value="Genomic_DNA"/>
</dbReference>
<evidence type="ECO:0000313" key="2">
    <source>
        <dbReference type="EMBL" id="MCU0104447.1"/>
    </source>
</evidence>
<name>A0ABT2PXL4_9MOLU</name>
<gene>
    <name evidence="2" type="ORF">N7603_02100</name>
</gene>
<comment type="caution">
    <text evidence="2">The sequence shown here is derived from an EMBL/GenBank/DDBJ whole genome shotgun (WGS) entry which is preliminary data.</text>
</comment>
<keyword evidence="3" id="KW-1185">Reference proteome</keyword>
<dbReference type="Proteomes" id="UP001209076">
    <property type="component" value="Unassembled WGS sequence"/>
</dbReference>
<accession>A0ABT2PXL4</accession>
<dbReference type="RefSeq" id="WP_262095682.1">
    <property type="nucleotide sequence ID" value="NZ_JAOEGN010000003.1"/>
</dbReference>
<evidence type="ECO:0000259" key="1">
    <source>
        <dbReference type="Pfam" id="PF01909"/>
    </source>
</evidence>
<feature type="domain" description="Polymerase nucleotidyl transferase" evidence="1">
    <location>
        <begin position="10"/>
        <end position="47"/>
    </location>
</feature>
<dbReference type="InterPro" id="IPR043519">
    <property type="entry name" value="NT_sf"/>
</dbReference>
<dbReference type="InterPro" id="IPR002934">
    <property type="entry name" value="Polymerase_NTP_transf_dom"/>
</dbReference>
<reference evidence="3" key="1">
    <citation type="submission" date="2023-07" db="EMBL/GenBank/DDBJ databases">
        <title>Novel Mycoplasma species identified in domestic and wild animals.</title>
        <authorList>
            <person name="Volokhov D.V."/>
            <person name="Furtak V.A."/>
            <person name="Zagorodnyaya T.A."/>
        </authorList>
    </citation>
    <scope>NUCLEOTIDE SEQUENCE [LARGE SCALE GENOMIC DNA]</scope>
    <source>
        <strain evidence="3">92-19</strain>
    </source>
</reference>
<protein>
    <submittedName>
        <fullName evidence="2">Nucleotidyltransferase domain-containing protein</fullName>
    </submittedName>
</protein>